<sequence length="143" mass="16791">MANIKVENYDPLRHPNYMAYVDDEQYQRYKRSDGLIPYKVCLVDVCGFQFIFHSILQMQLCLEYYSTELQPSSRLPVYTENLGGDHYETQRWYEKLPGKLLEKSKRAKVIGALKRAIDEYKKSPGASTCVVRPNLWDWSGKKK</sequence>
<proteinExistence type="predicted"/>
<gene>
    <name evidence="1" type="ORF">E2I14_07860</name>
</gene>
<dbReference type="OrthoDB" id="7063505at2"/>
<organism evidence="1 2">
    <name type="scientific">Sapientia aquatica</name>
    <dbReference type="NCBI Taxonomy" id="1549640"/>
    <lineage>
        <taxon>Bacteria</taxon>
        <taxon>Pseudomonadati</taxon>
        <taxon>Pseudomonadota</taxon>
        <taxon>Betaproteobacteria</taxon>
        <taxon>Burkholderiales</taxon>
        <taxon>Oxalobacteraceae</taxon>
        <taxon>Sapientia</taxon>
    </lineage>
</organism>
<dbReference type="RefSeq" id="WP_133327207.1">
    <property type="nucleotide sequence ID" value="NZ_SMYL01000003.1"/>
</dbReference>
<dbReference type="EMBL" id="SMYL01000003">
    <property type="protein sequence ID" value="TDK66381.1"/>
    <property type="molecule type" value="Genomic_DNA"/>
</dbReference>
<keyword evidence="2" id="KW-1185">Reference proteome</keyword>
<dbReference type="Proteomes" id="UP000294829">
    <property type="component" value="Unassembled WGS sequence"/>
</dbReference>
<evidence type="ECO:0000313" key="1">
    <source>
        <dbReference type="EMBL" id="TDK66381.1"/>
    </source>
</evidence>
<reference evidence="1 2" key="1">
    <citation type="submission" date="2019-03" db="EMBL/GenBank/DDBJ databases">
        <title>Sapientia aquatica gen. nov., sp. nov., isolated from a crater lake.</title>
        <authorList>
            <person name="Felfoldi T."/>
            <person name="Szabo A."/>
            <person name="Toth E."/>
            <person name="Schumann P."/>
            <person name="Keki Z."/>
            <person name="Marialigeti K."/>
            <person name="Mathe I."/>
        </authorList>
    </citation>
    <scope>NUCLEOTIDE SEQUENCE [LARGE SCALE GENOMIC DNA]</scope>
    <source>
        <strain evidence="1 2">SA-152</strain>
    </source>
</reference>
<name>A0A4R5W1T1_9BURK</name>
<protein>
    <submittedName>
        <fullName evidence="1">Uncharacterized protein</fullName>
    </submittedName>
</protein>
<accession>A0A4R5W1T1</accession>
<evidence type="ECO:0000313" key="2">
    <source>
        <dbReference type="Proteomes" id="UP000294829"/>
    </source>
</evidence>
<dbReference type="AlphaFoldDB" id="A0A4R5W1T1"/>
<comment type="caution">
    <text evidence="1">The sequence shown here is derived from an EMBL/GenBank/DDBJ whole genome shotgun (WGS) entry which is preliminary data.</text>
</comment>